<protein>
    <submittedName>
        <fullName evidence="1">Uncharacterized protein</fullName>
    </submittedName>
</protein>
<dbReference type="AlphaFoldDB" id="A0A922K489"/>
<comment type="caution">
    <text evidence="1">The sequence shown here is derived from an EMBL/GenBank/DDBJ whole genome shotgun (WGS) entry which is preliminary data.</text>
</comment>
<evidence type="ECO:0000313" key="2">
    <source>
        <dbReference type="Proteomes" id="UP000811246"/>
    </source>
</evidence>
<proteinExistence type="predicted"/>
<gene>
    <name evidence="1" type="ORF">I3842_01G132000</name>
</gene>
<organism evidence="1 2">
    <name type="scientific">Carya illinoinensis</name>
    <name type="common">Pecan</name>
    <dbReference type="NCBI Taxonomy" id="32201"/>
    <lineage>
        <taxon>Eukaryota</taxon>
        <taxon>Viridiplantae</taxon>
        <taxon>Streptophyta</taxon>
        <taxon>Embryophyta</taxon>
        <taxon>Tracheophyta</taxon>
        <taxon>Spermatophyta</taxon>
        <taxon>Magnoliopsida</taxon>
        <taxon>eudicotyledons</taxon>
        <taxon>Gunneridae</taxon>
        <taxon>Pentapetalae</taxon>
        <taxon>rosids</taxon>
        <taxon>fabids</taxon>
        <taxon>Fagales</taxon>
        <taxon>Juglandaceae</taxon>
        <taxon>Carya</taxon>
    </lineage>
</organism>
<name>A0A922K489_CARIL</name>
<dbReference type="Proteomes" id="UP000811246">
    <property type="component" value="Chromosome 1"/>
</dbReference>
<evidence type="ECO:0000313" key="1">
    <source>
        <dbReference type="EMBL" id="KAG6731511.1"/>
    </source>
</evidence>
<accession>A0A922K489</accession>
<reference evidence="1" key="1">
    <citation type="submission" date="2021-01" db="EMBL/GenBank/DDBJ databases">
        <authorList>
            <person name="Lovell J.T."/>
            <person name="Bentley N."/>
            <person name="Bhattarai G."/>
            <person name="Jenkins J.W."/>
            <person name="Sreedasyam A."/>
            <person name="Alarcon Y."/>
            <person name="Bock C."/>
            <person name="Boston L."/>
            <person name="Carlson J."/>
            <person name="Cervantes K."/>
            <person name="Clermont K."/>
            <person name="Krom N."/>
            <person name="Kubenka K."/>
            <person name="Mamidi S."/>
            <person name="Mattison C."/>
            <person name="Monteros M."/>
            <person name="Pisani C."/>
            <person name="Plott C."/>
            <person name="Rajasekar S."/>
            <person name="Rhein H.S."/>
            <person name="Rohla C."/>
            <person name="Song M."/>
            <person name="Hilaire R.S."/>
            <person name="Shu S."/>
            <person name="Wells L."/>
            <person name="Wang X."/>
            <person name="Webber J."/>
            <person name="Heerema R.J."/>
            <person name="Klein P."/>
            <person name="Conner P."/>
            <person name="Grauke L."/>
            <person name="Grimwood J."/>
            <person name="Schmutz J."/>
            <person name="Randall J.J."/>
        </authorList>
    </citation>
    <scope>NUCLEOTIDE SEQUENCE</scope>
    <source>
        <tissue evidence="1">Leaf</tissue>
    </source>
</reference>
<dbReference type="EMBL" id="CM031825">
    <property type="protein sequence ID" value="KAG6731511.1"/>
    <property type="molecule type" value="Genomic_DNA"/>
</dbReference>
<sequence>MVSKIKDQALMGIYGKNNGELPVSSEKTVIPHQVIQIQGVLLGVIQMPIMHIYEVAFN</sequence>